<dbReference type="Gene3D" id="3.40.190.10">
    <property type="entry name" value="Periplasmic binding protein-like II"/>
    <property type="match status" value="2"/>
</dbReference>
<dbReference type="PRINTS" id="PR00039">
    <property type="entry name" value="HTHLYSR"/>
</dbReference>
<evidence type="ECO:0000256" key="3">
    <source>
        <dbReference type="ARBA" id="ARBA00023125"/>
    </source>
</evidence>
<dbReference type="InterPro" id="IPR036390">
    <property type="entry name" value="WH_DNA-bd_sf"/>
</dbReference>
<dbReference type="SUPFAM" id="SSF46785">
    <property type="entry name" value="Winged helix' DNA-binding domain"/>
    <property type="match status" value="1"/>
</dbReference>
<proteinExistence type="inferred from homology"/>
<accession>A0A227KJW3</accession>
<dbReference type="Proteomes" id="UP000214610">
    <property type="component" value="Unassembled WGS sequence"/>
</dbReference>
<name>A0A227KJW3_9BURK</name>
<evidence type="ECO:0000256" key="2">
    <source>
        <dbReference type="ARBA" id="ARBA00023015"/>
    </source>
</evidence>
<dbReference type="PANTHER" id="PTHR30126:SF40">
    <property type="entry name" value="HTH-TYPE TRANSCRIPTIONAL REGULATOR GLTR"/>
    <property type="match status" value="1"/>
</dbReference>
<dbReference type="PROSITE" id="PS50931">
    <property type="entry name" value="HTH_LYSR"/>
    <property type="match status" value="1"/>
</dbReference>
<dbReference type="GO" id="GO:0003700">
    <property type="term" value="F:DNA-binding transcription factor activity"/>
    <property type="evidence" value="ECO:0007669"/>
    <property type="project" value="InterPro"/>
</dbReference>
<dbReference type="CDD" id="cd05466">
    <property type="entry name" value="PBP2_LTTR_substrate"/>
    <property type="match status" value="1"/>
</dbReference>
<dbReference type="EMBL" id="NHMP01000005">
    <property type="protein sequence ID" value="OXE47315.1"/>
    <property type="molecule type" value="Genomic_DNA"/>
</dbReference>
<dbReference type="Gene3D" id="1.10.10.10">
    <property type="entry name" value="Winged helix-like DNA-binding domain superfamily/Winged helix DNA-binding domain"/>
    <property type="match status" value="1"/>
</dbReference>
<keyword evidence="4" id="KW-0804">Transcription</keyword>
<dbReference type="InterPro" id="IPR036388">
    <property type="entry name" value="WH-like_DNA-bd_sf"/>
</dbReference>
<keyword evidence="2" id="KW-0805">Transcription regulation</keyword>
<dbReference type="InterPro" id="IPR000847">
    <property type="entry name" value="LysR_HTH_N"/>
</dbReference>
<keyword evidence="7" id="KW-1185">Reference proteome</keyword>
<protein>
    <submittedName>
        <fullName evidence="6">LysR family transcriptional regulator</fullName>
    </submittedName>
</protein>
<feature type="domain" description="HTH lysR-type" evidence="5">
    <location>
        <begin position="1"/>
        <end position="65"/>
    </location>
</feature>
<evidence type="ECO:0000313" key="6">
    <source>
        <dbReference type="EMBL" id="OXE47315.1"/>
    </source>
</evidence>
<reference evidence="7" key="1">
    <citation type="submission" date="2017-05" db="EMBL/GenBank/DDBJ databases">
        <title>Improved OligoMM genomes.</title>
        <authorList>
            <person name="Garzetti D."/>
        </authorList>
    </citation>
    <scope>NUCLEOTIDE SEQUENCE [LARGE SCALE GENOMIC DNA]</scope>
    <source>
        <strain evidence="7">YL45</strain>
    </source>
</reference>
<dbReference type="PANTHER" id="PTHR30126">
    <property type="entry name" value="HTH-TYPE TRANSCRIPTIONAL REGULATOR"/>
    <property type="match status" value="1"/>
</dbReference>
<dbReference type="Pfam" id="PF03466">
    <property type="entry name" value="LysR_substrate"/>
    <property type="match status" value="1"/>
</dbReference>
<dbReference type="SUPFAM" id="SSF53850">
    <property type="entry name" value="Periplasmic binding protein-like II"/>
    <property type="match status" value="1"/>
</dbReference>
<gene>
    <name evidence="6" type="ORF">ADH67_09165</name>
</gene>
<evidence type="ECO:0000259" key="5">
    <source>
        <dbReference type="PROSITE" id="PS50931"/>
    </source>
</evidence>
<dbReference type="Pfam" id="PF00126">
    <property type="entry name" value="HTH_1"/>
    <property type="match status" value="1"/>
</dbReference>
<dbReference type="GO" id="GO:0000976">
    <property type="term" value="F:transcription cis-regulatory region binding"/>
    <property type="evidence" value="ECO:0007669"/>
    <property type="project" value="TreeGrafter"/>
</dbReference>
<evidence type="ECO:0000313" key="7">
    <source>
        <dbReference type="Proteomes" id="UP000214610"/>
    </source>
</evidence>
<dbReference type="AlphaFoldDB" id="A0A227KJW3"/>
<comment type="caution">
    <text evidence="6">The sequence shown here is derived from an EMBL/GenBank/DDBJ whole genome shotgun (WGS) entry which is preliminary data.</text>
</comment>
<evidence type="ECO:0000256" key="4">
    <source>
        <dbReference type="ARBA" id="ARBA00023163"/>
    </source>
</evidence>
<organism evidence="6 7">
    <name type="scientific">Turicimonas muris</name>
    <dbReference type="NCBI Taxonomy" id="1796652"/>
    <lineage>
        <taxon>Bacteria</taxon>
        <taxon>Pseudomonadati</taxon>
        <taxon>Pseudomonadota</taxon>
        <taxon>Betaproteobacteria</taxon>
        <taxon>Burkholderiales</taxon>
        <taxon>Sutterellaceae</taxon>
        <taxon>Turicimonas</taxon>
    </lineage>
</organism>
<dbReference type="GeneID" id="78362275"/>
<evidence type="ECO:0000256" key="1">
    <source>
        <dbReference type="ARBA" id="ARBA00009437"/>
    </source>
</evidence>
<sequence length="324" mass="36473">MKLQDTGALKPSWRAFLLLCEAQSFSNVAKTVGISQSALSKTIKAIESELGFPLFDRTKRPIVPTPEALLLREELVVMSAGIDAKIKKLRLQKDLRPTLRFGCVDSVCRFIVPALINHFGDSLSKFSQITANSGILIKKLLSNELDVILVSGSFDEISGLYRRKVFTEPSLIVLPPKFGEIKKQWSWQDLQKLELPLLSSSESSEAKRLNDRFLSSSRLHFFSPYQIDSDEIMISLIESGTGWAITRPSTLLASRKDKLSVSLLPLPKGSFDRHLYLMSKENFFIPEVNAIESVCKAVLQSEIKPLLKEFLKYTKLLQQAKQIK</sequence>
<keyword evidence="3" id="KW-0238">DNA-binding</keyword>
<dbReference type="InterPro" id="IPR005119">
    <property type="entry name" value="LysR_subst-bd"/>
</dbReference>
<dbReference type="RefSeq" id="WP_066594431.1">
    <property type="nucleotide sequence ID" value="NZ_CAJTBZ010000010.1"/>
</dbReference>
<comment type="similarity">
    <text evidence="1">Belongs to the LysR transcriptional regulatory family.</text>
</comment>